<keyword evidence="1" id="KW-0472">Membrane</keyword>
<name>A0A0R3R237_9BILA</name>
<keyword evidence="1" id="KW-1133">Transmembrane helix</keyword>
<protein>
    <submittedName>
        <fullName evidence="4">G_PROTEIN_RECEP_F1_2 domain-containing protein</fullName>
    </submittedName>
</protein>
<dbReference type="Proteomes" id="UP000280834">
    <property type="component" value="Unassembled WGS sequence"/>
</dbReference>
<sequence>MVSSSSSLICTTVLLMPPFFVILRCKLKSKAEFHMLVYLHMF</sequence>
<feature type="transmembrane region" description="Helical" evidence="1">
    <location>
        <begin position="6"/>
        <end position="25"/>
    </location>
</feature>
<evidence type="ECO:0000313" key="3">
    <source>
        <dbReference type="Proteomes" id="UP000280834"/>
    </source>
</evidence>
<accession>A0A0R3R237</accession>
<reference evidence="4" key="1">
    <citation type="submission" date="2017-02" db="UniProtKB">
        <authorList>
            <consortium name="WormBaseParasite"/>
        </authorList>
    </citation>
    <scope>IDENTIFICATION</scope>
</reference>
<proteinExistence type="predicted"/>
<organism evidence="4">
    <name type="scientific">Brugia timori</name>
    <dbReference type="NCBI Taxonomy" id="42155"/>
    <lineage>
        <taxon>Eukaryota</taxon>
        <taxon>Metazoa</taxon>
        <taxon>Ecdysozoa</taxon>
        <taxon>Nematoda</taxon>
        <taxon>Chromadorea</taxon>
        <taxon>Rhabditida</taxon>
        <taxon>Spirurina</taxon>
        <taxon>Spiruromorpha</taxon>
        <taxon>Filarioidea</taxon>
        <taxon>Onchocercidae</taxon>
        <taxon>Brugia</taxon>
    </lineage>
</organism>
<keyword evidence="3" id="KW-1185">Reference proteome</keyword>
<evidence type="ECO:0000313" key="2">
    <source>
        <dbReference type="EMBL" id="VDO41335.1"/>
    </source>
</evidence>
<reference evidence="2 3" key="2">
    <citation type="submission" date="2018-11" db="EMBL/GenBank/DDBJ databases">
        <authorList>
            <consortium name="Pathogen Informatics"/>
        </authorList>
    </citation>
    <scope>NUCLEOTIDE SEQUENCE [LARGE SCALE GENOMIC DNA]</scope>
</reference>
<keyword evidence="1" id="KW-0812">Transmembrane</keyword>
<gene>
    <name evidence="2" type="ORF">BTMF_LOCUS12072</name>
</gene>
<dbReference type="WBParaSite" id="BTMF_0001407701-mRNA-1">
    <property type="protein sequence ID" value="BTMF_0001407701-mRNA-1"/>
    <property type="gene ID" value="BTMF_0001407701"/>
</dbReference>
<evidence type="ECO:0000313" key="4">
    <source>
        <dbReference type="WBParaSite" id="BTMF_0001407701-mRNA-1"/>
    </source>
</evidence>
<dbReference type="EMBL" id="UZAG01018858">
    <property type="protein sequence ID" value="VDO41335.1"/>
    <property type="molecule type" value="Genomic_DNA"/>
</dbReference>
<dbReference type="AlphaFoldDB" id="A0A0R3R237"/>
<evidence type="ECO:0000256" key="1">
    <source>
        <dbReference type="SAM" id="Phobius"/>
    </source>
</evidence>